<dbReference type="PANTHER" id="PTHR33048">
    <property type="entry name" value="PTH11-LIKE INTEGRAL MEMBRANE PROTEIN (AFU_ORTHOLOGUE AFUA_5G11245)"/>
    <property type="match status" value="1"/>
</dbReference>
<accession>A0A8H6U8C3</accession>
<evidence type="ECO:0000256" key="6">
    <source>
        <dbReference type="SAM" id="MobiDB-lite"/>
    </source>
</evidence>
<dbReference type="InterPro" id="IPR049326">
    <property type="entry name" value="Rhodopsin_dom_fungi"/>
</dbReference>
<sequence length="283" mass="31816">KHVWTLPLEDRILYQRSFWVASFFYVNSLAAVKLTFLFQYRRVLAVPRMRKVYNALIVLVVIWAMGQGIFVCVACTPLQGFWDPRVQVKCIPNAHYAWFFSAMFNILTDIVIFVLPIPVIRSLKLPASQKAFLFGIFSLGFLTVAISCLRIKFLNNRPDTTWENLDQALWSLGELTSAITCASLATLRPLVTRMGKWWSGAGEEESNVVHMDSAPLDFTNSGNVQKSLPPTATTLTSTRNDEDLTKSESTASPSKWSDTTHTSPAVHAGMITNRREPADHKSN</sequence>
<dbReference type="PANTHER" id="PTHR33048:SF47">
    <property type="entry name" value="INTEGRAL MEMBRANE PROTEIN-RELATED"/>
    <property type="match status" value="1"/>
</dbReference>
<keyword evidence="10" id="KW-1185">Reference proteome</keyword>
<reference evidence="9" key="1">
    <citation type="journal article" date="2020" name="Phytopathology">
        <title>Genome Sequence Resources of Colletotrichum truncatum, C. plurivorum, C. musicola, and C. sojae: Four Species Pathogenic to Soybean (Glycine max).</title>
        <authorList>
            <person name="Rogerio F."/>
            <person name="Boufleur T.R."/>
            <person name="Ciampi-Guillardi M."/>
            <person name="Sukno S.A."/>
            <person name="Thon M.R."/>
            <person name="Massola Junior N.S."/>
            <person name="Baroncelli R."/>
        </authorList>
    </citation>
    <scope>NUCLEOTIDE SEQUENCE</scope>
    <source>
        <strain evidence="9">LFN0074</strain>
    </source>
</reference>
<dbReference type="OrthoDB" id="4844987at2759"/>
<feature type="transmembrane region" description="Helical" evidence="7">
    <location>
        <begin position="52"/>
        <end position="76"/>
    </location>
</feature>
<evidence type="ECO:0000256" key="1">
    <source>
        <dbReference type="ARBA" id="ARBA00004141"/>
    </source>
</evidence>
<feature type="region of interest" description="Disordered" evidence="6">
    <location>
        <begin position="219"/>
        <end position="283"/>
    </location>
</feature>
<keyword evidence="2 7" id="KW-0812">Transmembrane</keyword>
<evidence type="ECO:0000256" key="4">
    <source>
        <dbReference type="ARBA" id="ARBA00023136"/>
    </source>
</evidence>
<evidence type="ECO:0000256" key="2">
    <source>
        <dbReference type="ARBA" id="ARBA00022692"/>
    </source>
</evidence>
<dbReference type="InterPro" id="IPR052337">
    <property type="entry name" value="SAT4-like"/>
</dbReference>
<protein>
    <submittedName>
        <fullName evidence="9">Integral membrane</fullName>
    </submittedName>
</protein>
<gene>
    <name evidence="9" type="ORF">CMUS01_01797</name>
</gene>
<feature type="compositionally biased region" description="Basic and acidic residues" evidence="6">
    <location>
        <begin position="273"/>
        <end position="283"/>
    </location>
</feature>
<feature type="transmembrane region" description="Helical" evidence="7">
    <location>
        <begin position="168"/>
        <end position="187"/>
    </location>
</feature>
<dbReference type="Proteomes" id="UP000639643">
    <property type="component" value="Unassembled WGS sequence"/>
</dbReference>
<evidence type="ECO:0000259" key="8">
    <source>
        <dbReference type="Pfam" id="PF20684"/>
    </source>
</evidence>
<feature type="transmembrane region" description="Helical" evidence="7">
    <location>
        <begin position="18"/>
        <end position="40"/>
    </location>
</feature>
<evidence type="ECO:0000256" key="3">
    <source>
        <dbReference type="ARBA" id="ARBA00022989"/>
    </source>
</evidence>
<dbReference type="Pfam" id="PF20684">
    <property type="entry name" value="Fung_rhodopsin"/>
    <property type="match status" value="1"/>
</dbReference>
<dbReference type="GO" id="GO:0016020">
    <property type="term" value="C:membrane"/>
    <property type="evidence" value="ECO:0007669"/>
    <property type="project" value="UniProtKB-SubCell"/>
</dbReference>
<organism evidence="9 10">
    <name type="scientific">Colletotrichum musicola</name>
    <dbReference type="NCBI Taxonomy" id="2175873"/>
    <lineage>
        <taxon>Eukaryota</taxon>
        <taxon>Fungi</taxon>
        <taxon>Dikarya</taxon>
        <taxon>Ascomycota</taxon>
        <taxon>Pezizomycotina</taxon>
        <taxon>Sordariomycetes</taxon>
        <taxon>Hypocreomycetidae</taxon>
        <taxon>Glomerellales</taxon>
        <taxon>Glomerellaceae</taxon>
        <taxon>Colletotrichum</taxon>
        <taxon>Colletotrichum orchidearum species complex</taxon>
    </lineage>
</organism>
<keyword evidence="3 7" id="KW-1133">Transmembrane helix</keyword>
<comment type="similarity">
    <text evidence="5">Belongs to the SAT4 family.</text>
</comment>
<feature type="non-terminal residue" evidence="9">
    <location>
        <position position="1"/>
    </location>
</feature>
<feature type="compositionally biased region" description="Polar residues" evidence="6">
    <location>
        <begin position="247"/>
        <end position="263"/>
    </location>
</feature>
<comment type="caution">
    <text evidence="9">The sequence shown here is derived from an EMBL/GenBank/DDBJ whole genome shotgun (WGS) entry which is preliminary data.</text>
</comment>
<feature type="transmembrane region" description="Helical" evidence="7">
    <location>
        <begin position="131"/>
        <end position="153"/>
    </location>
</feature>
<name>A0A8H6U8C3_9PEZI</name>
<keyword evidence="4 7" id="KW-0472">Membrane</keyword>
<feature type="domain" description="Rhodopsin" evidence="8">
    <location>
        <begin position="1"/>
        <end position="192"/>
    </location>
</feature>
<feature type="transmembrane region" description="Helical" evidence="7">
    <location>
        <begin position="96"/>
        <end position="119"/>
    </location>
</feature>
<proteinExistence type="inferred from homology"/>
<evidence type="ECO:0000313" key="10">
    <source>
        <dbReference type="Proteomes" id="UP000639643"/>
    </source>
</evidence>
<comment type="subcellular location">
    <subcellularLocation>
        <location evidence="1">Membrane</location>
        <topology evidence="1">Multi-pass membrane protein</topology>
    </subcellularLocation>
</comment>
<dbReference type="EMBL" id="WIGM01000033">
    <property type="protein sequence ID" value="KAF6843690.1"/>
    <property type="molecule type" value="Genomic_DNA"/>
</dbReference>
<evidence type="ECO:0000256" key="7">
    <source>
        <dbReference type="SAM" id="Phobius"/>
    </source>
</evidence>
<evidence type="ECO:0000313" key="9">
    <source>
        <dbReference type="EMBL" id="KAF6843690.1"/>
    </source>
</evidence>
<evidence type="ECO:0000256" key="5">
    <source>
        <dbReference type="ARBA" id="ARBA00038359"/>
    </source>
</evidence>
<dbReference type="AlphaFoldDB" id="A0A8H6U8C3"/>
<feature type="compositionally biased region" description="Low complexity" evidence="6">
    <location>
        <begin position="227"/>
        <end position="238"/>
    </location>
</feature>